<feature type="region of interest" description="Disordered" evidence="15">
    <location>
        <begin position="395"/>
        <end position="423"/>
    </location>
</feature>
<keyword evidence="6" id="KW-0479">Metal-binding</keyword>
<keyword evidence="12" id="KW-0472">Membrane</keyword>
<keyword evidence="18" id="KW-1185">Reference proteome</keyword>
<evidence type="ECO:0000256" key="13">
    <source>
        <dbReference type="ARBA" id="ARBA00024531"/>
    </source>
</evidence>
<comment type="cofactor">
    <cofactor evidence="1">
        <name>Ca(2+)</name>
        <dbReference type="ChEBI" id="CHEBI:29108"/>
    </cofactor>
</comment>
<comment type="subcellular location">
    <subcellularLocation>
        <location evidence="2">Cell membrane</location>
        <topology evidence="2">Multi-pass membrane protein</topology>
    </subcellularLocation>
</comment>
<keyword evidence="3" id="KW-1003">Cell membrane</keyword>
<feature type="region of interest" description="Disordered" evidence="15">
    <location>
        <begin position="204"/>
        <end position="227"/>
    </location>
</feature>
<feature type="compositionally biased region" description="Polar residues" evidence="15">
    <location>
        <begin position="399"/>
        <end position="409"/>
    </location>
</feature>
<keyword evidence="9" id="KW-0442">Lipid degradation</keyword>
<dbReference type="RefSeq" id="XP_053027339.1">
    <property type="nucleotide sequence ID" value="XM_053163355.1"/>
</dbReference>
<keyword evidence="11" id="KW-0443">Lipid metabolism</keyword>
<feature type="region of interest" description="Disordered" evidence="15">
    <location>
        <begin position="326"/>
        <end position="346"/>
    </location>
</feature>
<keyword evidence="8" id="KW-0106">Calcium</keyword>
<evidence type="ECO:0000313" key="17">
    <source>
        <dbReference type="EMBL" id="WAQ91784.1"/>
    </source>
</evidence>
<keyword evidence="5" id="KW-0812">Transmembrane</keyword>
<proteinExistence type="predicted"/>
<protein>
    <recommendedName>
        <fullName evidence="14">sn-1-specific diacylglycerol lipase</fullName>
        <ecNumber evidence="14">3.1.1.116</ecNumber>
    </recommendedName>
</protein>
<evidence type="ECO:0000256" key="12">
    <source>
        <dbReference type="ARBA" id="ARBA00023136"/>
    </source>
</evidence>
<dbReference type="SUPFAM" id="SSF53474">
    <property type="entry name" value="alpha/beta-Hydrolases"/>
    <property type="match status" value="1"/>
</dbReference>
<organism evidence="17 18">
    <name type="scientific">Puccinia triticina</name>
    <dbReference type="NCBI Taxonomy" id="208348"/>
    <lineage>
        <taxon>Eukaryota</taxon>
        <taxon>Fungi</taxon>
        <taxon>Dikarya</taxon>
        <taxon>Basidiomycota</taxon>
        <taxon>Pucciniomycotina</taxon>
        <taxon>Pucciniomycetes</taxon>
        <taxon>Pucciniales</taxon>
        <taxon>Pucciniaceae</taxon>
        <taxon>Puccinia</taxon>
    </lineage>
</organism>
<feature type="region of interest" description="Disordered" evidence="15">
    <location>
        <begin position="1"/>
        <end position="22"/>
    </location>
</feature>
<evidence type="ECO:0000256" key="14">
    <source>
        <dbReference type="ARBA" id="ARBA00026104"/>
    </source>
</evidence>
<evidence type="ECO:0000256" key="4">
    <source>
        <dbReference type="ARBA" id="ARBA00022553"/>
    </source>
</evidence>
<feature type="domain" description="Fungal lipase-type" evidence="16">
    <location>
        <begin position="442"/>
        <end position="634"/>
    </location>
</feature>
<evidence type="ECO:0000256" key="10">
    <source>
        <dbReference type="ARBA" id="ARBA00022989"/>
    </source>
</evidence>
<dbReference type="Proteomes" id="UP001164743">
    <property type="component" value="Chromosome 15A"/>
</dbReference>
<sequence>MPGYLPIAEERDQAPGQPGSMSKSLDPSFVFAAAHGSLAIASFATRFGFNVAQRSVQLGLAIPQTIVSNVLPSQLKPVSTVIQASLSFAEYSTLTALQLAEGISTGGLDLAAYSITELDSLIKSYQQLQPSLPSLDALRLVVALLRQQWEKITPHSSDLPPGNKTEPFQVFQVLRALSTWALIQQLTQHVEDGQLSSYLIPVRSSPSNRQVPAQIQPGFEEDSDEDPEIVKQKFKRYIDLSLSSYGGLGHILFNSKNPPSSEDSQSSKDTTTYEIWNLLMGKHDHDLLREHGELFEDTFLPGAANEGGQQIAETFKDLLPAVSITTDPLAQEGKENGAGNGKEDEKNKEMTALIEQIGSLGAVHETNDAKEWSLVTNPDDKEMMELEMASQDLLPELENNPSPQDSLPDSTKEETPSKPVTSNCQPPRYFILIDKIHQTVIVCLRGTFSLSDVATDLTCDYENFDPEAFWDSPCWEEETGDACELSTEKKTCGSKKKQTFRVHKGFLEVSKSLIGYPITPSPSMGKTQQPTKFMASIRSALKQQNTDNDGVRTFKKIEFVGHSLGAGVGVMLSLMLADPRTGLSTKRSGLPEGTSIRTYAICPPCTASKGLTELSSKMVKTLIHSNDLVPRLSLNHVLNLKTLIIWIDHFENNPAELPLMSTQTTSDGIWKNLLQVYTRLKVFQSQNGDNHQSDASKKVLLEDEVWLIEMRNLLESKIQKEHHVDVLLPAGKIYWMVKDDLFIVPKNKAQDIFNRIKFDINMVKDHLIHQVKTKFAEHL</sequence>
<comment type="catalytic activity">
    <reaction evidence="13">
        <text>a 1,2-diacyl-sn-glycerol + H2O = a 2-acylglycerol + a fatty acid + H(+)</text>
        <dbReference type="Rhea" id="RHEA:33275"/>
        <dbReference type="ChEBI" id="CHEBI:15377"/>
        <dbReference type="ChEBI" id="CHEBI:15378"/>
        <dbReference type="ChEBI" id="CHEBI:17389"/>
        <dbReference type="ChEBI" id="CHEBI:17815"/>
        <dbReference type="ChEBI" id="CHEBI:28868"/>
        <dbReference type="EC" id="3.1.1.116"/>
    </reaction>
    <physiologicalReaction direction="left-to-right" evidence="13">
        <dbReference type="Rhea" id="RHEA:33276"/>
    </physiologicalReaction>
</comment>
<gene>
    <name evidence="17" type="ORF">PtA15_15A176</name>
</gene>
<keyword evidence="10" id="KW-1133">Transmembrane helix</keyword>
<evidence type="ECO:0000256" key="1">
    <source>
        <dbReference type="ARBA" id="ARBA00001913"/>
    </source>
</evidence>
<reference evidence="17" key="1">
    <citation type="submission" date="2022-10" db="EMBL/GenBank/DDBJ databases">
        <title>Puccinia triticina Genome sequencing and assembly.</title>
        <authorList>
            <person name="Li C."/>
        </authorList>
    </citation>
    <scope>NUCLEOTIDE SEQUENCE</scope>
    <source>
        <strain evidence="17">Pt15</strain>
    </source>
</reference>
<evidence type="ECO:0000256" key="11">
    <source>
        <dbReference type="ARBA" id="ARBA00023098"/>
    </source>
</evidence>
<evidence type="ECO:0000256" key="9">
    <source>
        <dbReference type="ARBA" id="ARBA00022963"/>
    </source>
</evidence>
<evidence type="ECO:0000256" key="3">
    <source>
        <dbReference type="ARBA" id="ARBA00022475"/>
    </source>
</evidence>
<dbReference type="PANTHER" id="PTHR45792">
    <property type="entry name" value="DIACYLGLYCEROL LIPASE HOMOLOG-RELATED"/>
    <property type="match status" value="1"/>
</dbReference>
<evidence type="ECO:0000256" key="6">
    <source>
        <dbReference type="ARBA" id="ARBA00022723"/>
    </source>
</evidence>
<dbReference type="InterPro" id="IPR052214">
    <property type="entry name" value="DAG_Lipase-Related"/>
</dbReference>
<dbReference type="EC" id="3.1.1.116" evidence="14"/>
<dbReference type="GeneID" id="77804250"/>
<evidence type="ECO:0000256" key="2">
    <source>
        <dbReference type="ARBA" id="ARBA00004651"/>
    </source>
</evidence>
<keyword evidence="7" id="KW-0378">Hydrolase</keyword>
<evidence type="ECO:0000256" key="15">
    <source>
        <dbReference type="SAM" id="MobiDB-lite"/>
    </source>
</evidence>
<dbReference type="Gene3D" id="3.40.50.1820">
    <property type="entry name" value="alpha/beta hydrolase"/>
    <property type="match status" value="1"/>
</dbReference>
<evidence type="ECO:0000313" key="18">
    <source>
        <dbReference type="Proteomes" id="UP001164743"/>
    </source>
</evidence>
<keyword evidence="4" id="KW-0597">Phosphoprotein</keyword>
<dbReference type="InterPro" id="IPR029058">
    <property type="entry name" value="AB_hydrolase_fold"/>
</dbReference>
<dbReference type="PANTHER" id="PTHR45792:SF8">
    <property type="entry name" value="DIACYLGLYCEROL LIPASE-ALPHA"/>
    <property type="match status" value="1"/>
</dbReference>
<dbReference type="Pfam" id="PF01764">
    <property type="entry name" value="Lipase_3"/>
    <property type="match status" value="1"/>
</dbReference>
<evidence type="ECO:0000256" key="5">
    <source>
        <dbReference type="ARBA" id="ARBA00022692"/>
    </source>
</evidence>
<feature type="compositionally biased region" description="Polar residues" evidence="15">
    <location>
        <begin position="204"/>
        <end position="213"/>
    </location>
</feature>
<evidence type="ECO:0000259" key="16">
    <source>
        <dbReference type="Pfam" id="PF01764"/>
    </source>
</evidence>
<evidence type="ECO:0000256" key="7">
    <source>
        <dbReference type="ARBA" id="ARBA00022801"/>
    </source>
</evidence>
<dbReference type="EMBL" id="CP110435">
    <property type="protein sequence ID" value="WAQ91784.1"/>
    <property type="molecule type" value="Genomic_DNA"/>
</dbReference>
<name>A0ABY7D2E4_9BASI</name>
<evidence type="ECO:0000256" key="8">
    <source>
        <dbReference type="ARBA" id="ARBA00022837"/>
    </source>
</evidence>
<dbReference type="InterPro" id="IPR002921">
    <property type="entry name" value="Fungal_lipase-type"/>
</dbReference>
<dbReference type="CDD" id="cd00519">
    <property type="entry name" value="Lipase_3"/>
    <property type="match status" value="1"/>
</dbReference>
<accession>A0ABY7D2E4</accession>